<dbReference type="RefSeq" id="WP_076628272.1">
    <property type="nucleotide sequence ID" value="NZ_CP019312.1"/>
</dbReference>
<dbReference type="SUPFAM" id="SSF111369">
    <property type="entry name" value="HlyD-like secretion proteins"/>
    <property type="match status" value="1"/>
</dbReference>
<dbReference type="InterPro" id="IPR006143">
    <property type="entry name" value="RND_pump_MFP"/>
</dbReference>
<protein>
    <recommendedName>
        <fullName evidence="2">Multidrug resistance protein MdtA-like barrel-sandwich hybrid domain-containing protein</fullName>
    </recommendedName>
</protein>
<dbReference type="GO" id="GO:0015562">
    <property type="term" value="F:efflux transmembrane transporter activity"/>
    <property type="evidence" value="ECO:0007669"/>
    <property type="project" value="TreeGrafter"/>
</dbReference>
<gene>
    <name evidence="3" type="ORF">BWR18_11145</name>
</gene>
<evidence type="ECO:0000313" key="3">
    <source>
        <dbReference type="EMBL" id="APX12173.1"/>
    </source>
</evidence>
<dbReference type="STRING" id="299262.BWR18_11145"/>
<reference evidence="3 4" key="1">
    <citation type="submission" date="2017-01" db="EMBL/GenBank/DDBJ databases">
        <title>Complete genome of Tateyamaria omphalii DOK1-4 isolated from seawater in Dokdo.</title>
        <authorList>
            <person name="Kim J.H."/>
            <person name="Chi W.-J."/>
        </authorList>
    </citation>
    <scope>NUCLEOTIDE SEQUENCE [LARGE SCALE GENOMIC DNA]</scope>
    <source>
        <strain evidence="3 4">DOK1-4</strain>
    </source>
</reference>
<dbReference type="Pfam" id="PF25917">
    <property type="entry name" value="BSH_RND"/>
    <property type="match status" value="1"/>
</dbReference>
<accession>A0A1P8MVZ5</accession>
<dbReference type="Proteomes" id="UP000186336">
    <property type="component" value="Chromosome"/>
</dbReference>
<dbReference type="InterPro" id="IPR058625">
    <property type="entry name" value="MdtA-like_BSH"/>
</dbReference>
<feature type="domain" description="Multidrug resistance protein MdtA-like barrel-sandwich hybrid" evidence="2">
    <location>
        <begin position="96"/>
        <end position="223"/>
    </location>
</feature>
<dbReference type="EMBL" id="CP019312">
    <property type="protein sequence ID" value="APX12173.1"/>
    <property type="molecule type" value="Genomic_DNA"/>
</dbReference>
<evidence type="ECO:0000256" key="1">
    <source>
        <dbReference type="ARBA" id="ARBA00009477"/>
    </source>
</evidence>
<evidence type="ECO:0000259" key="2">
    <source>
        <dbReference type="Pfam" id="PF25917"/>
    </source>
</evidence>
<dbReference type="GO" id="GO:1990281">
    <property type="term" value="C:efflux pump complex"/>
    <property type="evidence" value="ECO:0007669"/>
    <property type="project" value="TreeGrafter"/>
</dbReference>
<name>A0A1P8MVZ5_9RHOB</name>
<evidence type="ECO:0000313" key="4">
    <source>
        <dbReference type="Proteomes" id="UP000186336"/>
    </source>
</evidence>
<dbReference type="OrthoDB" id="9813967at2"/>
<proteinExistence type="inferred from homology"/>
<dbReference type="PANTHER" id="PTHR30469:SF11">
    <property type="entry name" value="BLL4320 PROTEIN"/>
    <property type="match status" value="1"/>
</dbReference>
<comment type="similarity">
    <text evidence="1">Belongs to the membrane fusion protein (MFP) (TC 8.A.1) family.</text>
</comment>
<dbReference type="NCBIfam" id="TIGR01730">
    <property type="entry name" value="RND_mfp"/>
    <property type="match status" value="1"/>
</dbReference>
<sequence>MPNDRAKDISKPPLWKRALRRVATLTATASVIAIAAGAVWIGSATLATRAAAVDAPPPAPITTVAAMRVSPTDAMTVTRAFHGQVEAAQSVSLGFEQSGRLNVLTVDEGDRVEAGQVLAQLDTRILMAERARLVASRDALEAQAELSRRTTDRQKELRNRGFASDQAVDNTALNLAALQAQMAEVDAAITQVEVQLSQTELLAPFDGVVGARHVDPGAILSVGAPVLDIREDTAPLFRVGIDPKLAATVREKTATITLDGIHYDARFVGFRADLDAQTRTRTALFEVDTRDPVYLSSGTLTLQGQLDQTGYAVPLRALRNGVRGLWTVMVLTPEDGALFTAQAAAVEVLQVEGDTAFVRGTLQGDAMIVPDGTHRLVPGDRVLVTGAE</sequence>
<keyword evidence="4" id="KW-1185">Reference proteome</keyword>
<dbReference type="PANTHER" id="PTHR30469">
    <property type="entry name" value="MULTIDRUG RESISTANCE PROTEIN MDTA"/>
    <property type="match status" value="1"/>
</dbReference>
<dbReference type="KEGG" id="tom:BWR18_11145"/>
<dbReference type="AlphaFoldDB" id="A0A1P8MVZ5"/>
<dbReference type="Gene3D" id="2.40.50.100">
    <property type="match status" value="2"/>
</dbReference>
<dbReference type="Gene3D" id="2.40.420.20">
    <property type="match status" value="1"/>
</dbReference>
<organism evidence="3 4">
    <name type="scientific">Tateyamaria omphalii</name>
    <dbReference type="NCBI Taxonomy" id="299262"/>
    <lineage>
        <taxon>Bacteria</taxon>
        <taxon>Pseudomonadati</taxon>
        <taxon>Pseudomonadota</taxon>
        <taxon>Alphaproteobacteria</taxon>
        <taxon>Rhodobacterales</taxon>
        <taxon>Roseobacteraceae</taxon>
        <taxon>Tateyamaria</taxon>
    </lineage>
</organism>